<name>A0A3E4M7W4_9FIRM</name>
<dbReference type="EMBL" id="QSQP01000001">
    <property type="protein sequence ID" value="RGK45737.1"/>
    <property type="molecule type" value="Genomic_DNA"/>
</dbReference>
<comment type="caution">
    <text evidence="1">The sequence shown here is derived from an EMBL/GenBank/DDBJ whole genome shotgun (WGS) entry which is preliminary data.</text>
</comment>
<evidence type="ECO:0000313" key="2">
    <source>
        <dbReference type="Proteomes" id="UP000261052"/>
    </source>
</evidence>
<organism evidence="1 2">
    <name type="scientific">Agathobacter rectalis</name>
    <dbReference type="NCBI Taxonomy" id="39491"/>
    <lineage>
        <taxon>Bacteria</taxon>
        <taxon>Bacillati</taxon>
        <taxon>Bacillota</taxon>
        <taxon>Clostridia</taxon>
        <taxon>Lachnospirales</taxon>
        <taxon>Lachnospiraceae</taxon>
        <taxon>Agathobacter</taxon>
    </lineage>
</organism>
<gene>
    <name evidence="1" type="ORF">DXD13_01265</name>
</gene>
<proteinExistence type="predicted"/>
<dbReference type="Proteomes" id="UP000261052">
    <property type="component" value="Unassembled WGS sequence"/>
</dbReference>
<accession>A0A3E4M7W4</accession>
<protein>
    <submittedName>
        <fullName evidence="1">Uncharacterized protein</fullName>
    </submittedName>
</protein>
<reference evidence="1 2" key="1">
    <citation type="submission" date="2018-08" db="EMBL/GenBank/DDBJ databases">
        <title>A genome reference for cultivated species of the human gut microbiota.</title>
        <authorList>
            <person name="Zou Y."/>
            <person name="Xue W."/>
            <person name="Luo G."/>
        </authorList>
    </citation>
    <scope>NUCLEOTIDE SEQUENCE [LARGE SCALE GENOMIC DNA]</scope>
    <source>
        <strain evidence="1 2">TF11-15AC</strain>
    </source>
</reference>
<sequence>MDDIEDTNYKFNSQDIENIWYIFFCLADSTFSSVDVSYGKKGPYMLSGETMMSICKTLETIDFCCYRDAYSDAYTLLRKCRDDLMQYLFVLNFIQNKHGLTDEEAEKFTINSESMMKMIELDVSILVSGERKTDAELAMEKWIYNVLESSENKEDRKKFFDTSKYKSYLVSNNEKVKYIFENFLVDKWLREDRKLNNYVHANGIRFVMDNYVYQNKKEDKHKELIETLQNITDIFLSLLSVIDSIKFHSSDYLDALEMEMKPQEGSQYWVCPIIVEYMNNRFDKKLLQYIQNNEGNGMQFMAEYYNQNKG</sequence>
<dbReference type="RefSeq" id="WP_117684666.1">
    <property type="nucleotide sequence ID" value="NZ_QSQP01000001.1"/>
</dbReference>
<evidence type="ECO:0000313" key="1">
    <source>
        <dbReference type="EMBL" id="RGK45737.1"/>
    </source>
</evidence>
<dbReference type="AlphaFoldDB" id="A0A3E4M7W4"/>